<evidence type="ECO:0000256" key="4">
    <source>
        <dbReference type="RuleBase" id="RU361279"/>
    </source>
</evidence>
<evidence type="ECO:0000313" key="5">
    <source>
        <dbReference type="EMBL" id="BCS88693.1"/>
    </source>
</evidence>
<keyword evidence="6" id="KW-1185">Reference proteome</keyword>
<comment type="cofactor">
    <cofactor evidence="4">
        <name>Mg(2+)</name>
        <dbReference type="ChEBI" id="CHEBI:18420"/>
    </cofactor>
</comment>
<dbReference type="Gene3D" id="3.40.50.10420">
    <property type="entry name" value="NagB/RpiA/CoA transferase-like"/>
    <property type="match status" value="1"/>
</dbReference>
<keyword evidence="4" id="KW-0460">Magnesium</keyword>
<dbReference type="SUPFAM" id="SSF100950">
    <property type="entry name" value="NagB/RpiA/CoA transferase-like"/>
    <property type="match status" value="1"/>
</dbReference>
<dbReference type="EMBL" id="AP024485">
    <property type="protein sequence ID" value="BCS88693.1"/>
    <property type="molecule type" value="Genomic_DNA"/>
</dbReference>
<evidence type="ECO:0000256" key="1">
    <source>
        <dbReference type="ARBA" id="ARBA00010638"/>
    </source>
</evidence>
<dbReference type="InterPro" id="IPR002698">
    <property type="entry name" value="FTHF_cligase"/>
</dbReference>
<sequence>MIETDKNAVRARLLEQRQTLTQEQIRAASLQAVELIRTLFEWKNATEALMYWPIKGEVDLRPLVAELWQRECRVLMPRCRPDQQGIMDLACAACESDLIPGEYSVMVPDSNTCPAVNECNPQIALIPGVGYDRKGNRIGFGGGYYDRLLAKESMRDTLVVGVGYDFQLIDHIPTQPWDKPVDVVCTEKELWRP</sequence>
<organism evidence="5 6">
    <name type="scientific">Pseudodesulfovibrio sediminis</name>
    <dbReference type="NCBI Taxonomy" id="2810563"/>
    <lineage>
        <taxon>Bacteria</taxon>
        <taxon>Pseudomonadati</taxon>
        <taxon>Thermodesulfobacteriota</taxon>
        <taxon>Desulfovibrionia</taxon>
        <taxon>Desulfovibrionales</taxon>
        <taxon>Desulfovibrionaceae</taxon>
    </lineage>
</organism>
<comment type="similarity">
    <text evidence="1 4">Belongs to the 5-formyltetrahydrofolate cyclo-ligase family.</text>
</comment>
<reference evidence="5" key="1">
    <citation type="journal article" date="2022" name="Arch. Microbiol.">
        <title>Pseudodesulfovibrio sediminis sp. nov., a mesophilic and neutrophilic sulfate-reducing bacterium isolated from sediment of a brackish lake.</title>
        <authorList>
            <person name="Takahashi A."/>
            <person name="Kojima H."/>
            <person name="Watanabe M."/>
            <person name="Fukui M."/>
        </authorList>
    </citation>
    <scope>NUCLEOTIDE SEQUENCE</scope>
    <source>
        <strain evidence="5">SF6</strain>
    </source>
</reference>
<dbReference type="PANTHER" id="PTHR23407:SF1">
    <property type="entry name" value="5-FORMYLTETRAHYDROFOLATE CYCLO-LIGASE"/>
    <property type="match status" value="1"/>
</dbReference>
<evidence type="ECO:0000256" key="2">
    <source>
        <dbReference type="ARBA" id="ARBA00022741"/>
    </source>
</evidence>
<dbReference type="Proteomes" id="UP001053296">
    <property type="component" value="Chromosome"/>
</dbReference>
<keyword evidence="4" id="KW-0479">Metal-binding</keyword>
<dbReference type="Pfam" id="PF01812">
    <property type="entry name" value="5-FTHF_cyc-lig"/>
    <property type="match status" value="1"/>
</dbReference>
<evidence type="ECO:0000313" key="6">
    <source>
        <dbReference type="Proteomes" id="UP001053296"/>
    </source>
</evidence>
<keyword evidence="3 4" id="KW-0067">ATP-binding</keyword>
<dbReference type="PANTHER" id="PTHR23407">
    <property type="entry name" value="ATPASE INHIBITOR/5-FORMYLTETRAHYDROFOLATE CYCLO-LIGASE"/>
    <property type="match status" value="1"/>
</dbReference>
<keyword evidence="2 4" id="KW-0547">Nucleotide-binding</keyword>
<proteinExistence type="inferred from homology"/>
<dbReference type="PIRSF" id="PIRSF006806">
    <property type="entry name" value="FTHF_cligase"/>
    <property type="match status" value="1"/>
</dbReference>
<name>A0ABM7P6W6_9BACT</name>
<evidence type="ECO:0000256" key="3">
    <source>
        <dbReference type="ARBA" id="ARBA00022840"/>
    </source>
</evidence>
<dbReference type="RefSeq" id="WP_229590687.1">
    <property type="nucleotide sequence ID" value="NZ_AP024485.1"/>
</dbReference>
<dbReference type="InterPro" id="IPR037171">
    <property type="entry name" value="NagB/RpiA_transferase-like"/>
</dbReference>
<accession>A0ABM7P6W6</accession>
<dbReference type="EC" id="6.3.3.2" evidence="4"/>
<comment type="catalytic activity">
    <reaction evidence="4">
        <text>(6S)-5-formyl-5,6,7,8-tetrahydrofolate + ATP = (6R)-5,10-methenyltetrahydrofolate + ADP + phosphate</text>
        <dbReference type="Rhea" id="RHEA:10488"/>
        <dbReference type="ChEBI" id="CHEBI:30616"/>
        <dbReference type="ChEBI" id="CHEBI:43474"/>
        <dbReference type="ChEBI" id="CHEBI:57455"/>
        <dbReference type="ChEBI" id="CHEBI:57457"/>
        <dbReference type="ChEBI" id="CHEBI:456216"/>
        <dbReference type="EC" id="6.3.3.2"/>
    </reaction>
</comment>
<protein>
    <recommendedName>
        <fullName evidence="4">5-formyltetrahydrofolate cyclo-ligase</fullName>
        <ecNumber evidence="4">6.3.3.2</ecNumber>
    </recommendedName>
</protein>
<dbReference type="NCBIfam" id="TIGR02727">
    <property type="entry name" value="MTHFS_bact"/>
    <property type="match status" value="1"/>
</dbReference>
<gene>
    <name evidence="5" type="ORF">PSDVSF_19350</name>
</gene>
<dbReference type="InterPro" id="IPR024185">
    <property type="entry name" value="FTHF_cligase-like_sf"/>
</dbReference>